<dbReference type="GO" id="GO:0016298">
    <property type="term" value="F:lipase activity"/>
    <property type="evidence" value="ECO:0007669"/>
    <property type="project" value="TreeGrafter"/>
</dbReference>
<evidence type="ECO:0000256" key="1">
    <source>
        <dbReference type="SAM" id="SignalP"/>
    </source>
</evidence>
<sequence>MRLRHVLPGLATVIGAALLVPVTSTTANAAEPDPVVFVHGFSGKGDQFSAMTDNFRANGYADDRLHVFGYNSFRSNGTTAQNLSGFISDVLDSTGAAKVDIVTHSMGGLSSRHYIKELGGADRVDDWVSIGGPNHGTAVAGFCDLLITSCQEMKAGSDFLNKLNAGDPTPGGVNYTTFRSPCDLIINPISSTVLDGADNRETSCLGHIGMISNGGVIDAVRDVVR</sequence>
<comment type="caution">
    <text evidence="2">The sequence shown here is derived from an EMBL/GenBank/DDBJ whole genome shotgun (WGS) entry which is preliminary data.</text>
</comment>
<dbReference type="InterPro" id="IPR002918">
    <property type="entry name" value="Lipase_EstA/Esterase_EstB"/>
</dbReference>
<dbReference type="Proteomes" id="UP000694501">
    <property type="component" value="Unassembled WGS sequence"/>
</dbReference>
<dbReference type="Gene3D" id="3.40.50.1820">
    <property type="entry name" value="alpha/beta hydrolase"/>
    <property type="match status" value="1"/>
</dbReference>
<keyword evidence="1" id="KW-0732">Signal</keyword>
<feature type="chain" id="PRO_5038015563" evidence="1">
    <location>
        <begin position="30"/>
        <end position="225"/>
    </location>
</feature>
<dbReference type="PANTHER" id="PTHR32015:SF1">
    <property type="entry name" value="LIPASE"/>
    <property type="match status" value="1"/>
</dbReference>
<dbReference type="EMBL" id="JAELVF020000001">
    <property type="protein sequence ID" value="MBU7598614.1"/>
    <property type="molecule type" value="Genomic_DNA"/>
</dbReference>
<reference evidence="2" key="1">
    <citation type="submission" date="2021-06" db="EMBL/GenBank/DDBJ databases">
        <title>Sequencing of actinobacteria type strains.</title>
        <authorList>
            <person name="Nguyen G.-S."/>
            <person name="Wentzel A."/>
        </authorList>
    </citation>
    <scope>NUCLEOTIDE SEQUENCE</scope>
    <source>
        <strain evidence="2">P38-E01</strain>
    </source>
</reference>
<evidence type="ECO:0000313" key="3">
    <source>
        <dbReference type="Proteomes" id="UP000694501"/>
    </source>
</evidence>
<dbReference type="RefSeq" id="WP_211040979.1">
    <property type="nucleotide sequence ID" value="NZ_JAELVF020000001.1"/>
</dbReference>
<dbReference type="AlphaFoldDB" id="A0A949JLW6"/>
<accession>A0A949JLW6</accession>
<dbReference type="PANTHER" id="PTHR32015">
    <property type="entry name" value="FASTING INDUCED LIPASE"/>
    <property type="match status" value="1"/>
</dbReference>
<name>A0A949JLW6_9ACTN</name>
<keyword evidence="3" id="KW-1185">Reference proteome</keyword>
<feature type="signal peptide" evidence="1">
    <location>
        <begin position="1"/>
        <end position="29"/>
    </location>
</feature>
<dbReference type="GO" id="GO:0016042">
    <property type="term" value="P:lipid catabolic process"/>
    <property type="evidence" value="ECO:0007669"/>
    <property type="project" value="InterPro"/>
</dbReference>
<dbReference type="Pfam" id="PF01674">
    <property type="entry name" value="Lipase_2"/>
    <property type="match status" value="1"/>
</dbReference>
<dbReference type="InterPro" id="IPR029058">
    <property type="entry name" value="AB_hydrolase_fold"/>
</dbReference>
<evidence type="ECO:0000313" key="2">
    <source>
        <dbReference type="EMBL" id="MBU7598614.1"/>
    </source>
</evidence>
<dbReference type="SUPFAM" id="SSF53474">
    <property type="entry name" value="alpha/beta-Hydrolases"/>
    <property type="match status" value="1"/>
</dbReference>
<organism evidence="2 3">
    <name type="scientific">Streptomyces tardus</name>
    <dbReference type="NCBI Taxonomy" id="2780544"/>
    <lineage>
        <taxon>Bacteria</taxon>
        <taxon>Bacillati</taxon>
        <taxon>Actinomycetota</taxon>
        <taxon>Actinomycetes</taxon>
        <taxon>Kitasatosporales</taxon>
        <taxon>Streptomycetaceae</taxon>
        <taxon>Streptomyces</taxon>
    </lineage>
</organism>
<gene>
    <name evidence="2" type="ORF">JGS22_013565</name>
</gene>
<protein>
    <submittedName>
        <fullName evidence="2">Triacylglycerol lipase</fullName>
    </submittedName>
</protein>
<proteinExistence type="predicted"/>